<keyword evidence="5" id="KW-0520">NAD</keyword>
<proteinExistence type="inferred from homology"/>
<name>A0A2M7FXW6_9BACT</name>
<evidence type="ECO:0000256" key="4">
    <source>
        <dbReference type="ARBA" id="ARBA00023136"/>
    </source>
</evidence>
<evidence type="ECO:0000256" key="1">
    <source>
        <dbReference type="ARBA" id="ARBA00004127"/>
    </source>
</evidence>
<dbReference type="Pfam" id="PF00361">
    <property type="entry name" value="Proton_antipo_M"/>
    <property type="match status" value="1"/>
</dbReference>
<keyword evidence="5" id="KW-1003">Cell membrane</keyword>
<evidence type="ECO:0000256" key="2">
    <source>
        <dbReference type="ARBA" id="ARBA00022692"/>
    </source>
</evidence>
<feature type="transmembrane region" description="Helical" evidence="5">
    <location>
        <begin position="464"/>
        <end position="490"/>
    </location>
</feature>
<evidence type="ECO:0000313" key="9">
    <source>
        <dbReference type="Proteomes" id="UP000231019"/>
    </source>
</evidence>
<dbReference type="HAMAP" id="MF_00445">
    <property type="entry name" value="NDH1_NuoN_1"/>
    <property type="match status" value="1"/>
</dbReference>
<feature type="transmembrane region" description="Helical" evidence="5">
    <location>
        <begin position="341"/>
        <end position="362"/>
    </location>
</feature>
<feature type="transmembrane region" description="Helical" evidence="5">
    <location>
        <begin position="215"/>
        <end position="237"/>
    </location>
</feature>
<comment type="subunit">
    <text evidence="5">NDH-1 is composed of 14 different subunits. Subunits NuoA, H, J, K, L, M, N constitute the membrane sector of the complex.</text>
</comment>
<keyword evidence="2 5" id="KW-0812">Transmembrane</keyword>
<dbReference type="EMBL" id="PFFQ01000065">
    <property type="protein sequence ID" value="PIW14022.1"/>
    <property type="molecule type" value="Genomic_DNA"/>
</dbReference>
<dbReference type="AlphaFoldDB" id="A0A2M7FXW6"/>
<evidence type="ECO:0000259" key="7">
    <source>
        <dbReference type="Pfam" id="PF00361"/>
    </source>
</evidence>
<feature type="transmembrane region" description="Helical" evidence="5">
    <location>
        <begin position="280"/>
        <end position="302"/>
    </location>
</feature>
<feature type="transmembrane region" description="Helical" evidence="5">
    <location>
        <begin position="77"/>
        <end position="95"/>
    </location>
</feature>
<comment type="function">
    <text evidence="5">NDH-1 shuttles electrons from NADH, via FMN and iron-sulfur (Fe-S) centers, to quinones in the respiratory chain. The immediate electron acceptor for the enzyme in this species is believed to be ubiquinone. Couples the redox reaction to proton translocation (for every two electrons transferred, four hydrogen ions are translocated across the cytoplasmic membrane), and thus conserves the redox energy in a proton gradient.</text>
</comment>
<dbReference type="GO" id="GO:0008137">
    <property type="term" value="F:NADH dehydrogenase (ubiquinone) activity"/>
    <property type="evidence" value="ECO:0007669"/>
    <property type="project" value="InterPro"/>
</dbReference>
<organism evidence="8 9">
    <name type="scientific">bacterium (Candidatus Blackallbacteria) CG17_big_fil_post_rev_8_21_14_2_50_48_46</name>
    <dbReference type="NCBI Taxonomy" id="2014261"/>
    <lineage>
        <taxon>Bacteria</taxon>
        <taxon>Candidatus Blackallbacteria</taxon>
    </lineage>
</organism>
<dbReference type="GO" id="GO:0048038">
    <property type="term" value="F:quinone binding"/>
    <property type="evidence" value="ECO:0007669"/>
    <property type="project" value="UniProtKB-KW"/>
</dbReference>
<keyword evidence="4 5" id="KW-0472">Membrane</keyword>
<keyword evidence="3 5" id="KW-1133">Transmembrane helix</keyword>
<dbReference type="InterPro" id="IPR001750">
    <property type="entry name" value="ND/Mrp_TM"/>
</dbReference>
<dbReference type="PANTHER" id="PTHR22773">
    <property type="entry name" value="NADH DEHYDROGENASE"/>
    <property type="match status" value="1"/>
</dbReference>
<evidence type="ECO:0000256" key="6">
    <source>
        <dbReference type="RuleBase" id="RU000320"/>
    </source>
</evidence>
<dbReference type="PRINTS" id="PR01434">
    <property type="entry name" value="NADHDHGNASE5"/>
</dbReference>
<evidence type="ECO:0000256" key="3">
    <source>
        <dbReference type="ARBA" id="ARBA00022989"/>
    </source>
</evidence>
<feature type="transmembrane region" description="Helical" evidence="5">
    <location>
        <begin position="6"/>
        <end position="25"/>
    </location>
</feature>
<accession>A0A2M7FXW6</accession>
<comment type="caution">
    <text evidence="8">The sequence shown here is derived from an EMBL/GenBank/DDBJ whole genome shotgun (WGS) entry which is preliminary data.</text>
</comment>
<feature type="transmembrane region" description="Helical" evidence="5">
    <location>
        <begin position="37"/>
        <end position="57"/>
    </location>
</feature>
<feature type="domain" description="NADH:quinone oxidoreductase/Mrp antiporter transmembrane" evidence="7">
    <location>
        <begin position="125"/>
        <end position="427"/>
    </location>
</feature>
<protein>
    <recommendedName>
        <fullName evidence="5">NADH-quinone oxidoreductase subunit N</fullName>
        <ecNumber evidence="5">7.1.1.-</ecNumber>
    </recommendedName>
    <alternativeName>
        <fullName evidence="5">NADH dehydrogenase I subunit N</fullName>
    </alternativeName>
    <alternativeName>
        <fullName evidence="5">NDH-1 subunit N</fullName>
    </alternativeName>
</protein>
<dbReference type="InterPro" id="IPR010096">
    <property type="entry name" value="NADH-Q_OxRdtase_suN/2"/>
</dbReference>
<dbReference type="EC" id="7.1.1.-" evidence="5"/>
<feature type="transmembrane region" description="Helical" evidence="5">
    <location>
        <begin position="383"/>
        <end position="401"/>
    </location>
</feature>
<keyword evidence="5" id="KW-1278">Translocase</keyword>
<dbReference type="GO" id="GO:0012505">
    <property type="term" value="C:endomembrane system"/>
    <property type="evidence" value="ECO:0007669"/>
    <property type="project" value="UniProtKB-SubCell"/>
</dbReference>
<dbReference type="GO" id="GO:0005886">
    <property type="term" value="C:plasma membrane"/>
    <property type="evidence" value="ECO:0007669"/>
    <property type="project" value="UniProtKB-SubCell"/>
</dbReference>
<reference evidence="8 9" key="1">
    <citation type="submission" date="2017-09" db="EMBL/GenBank/DDBJ databases">
        <title>Depth-based differentiation of microbial function through sediment-hosted aquifers and enrichment of novel symbionts in the deep terrestrial subsurface.</title>
        <authorList>
            <person name="Probst A.J."/>
            <person name="Ladd B."/>
            <person name="Jarett J.K."/>
            <person name="Geller-Mcgrath D.E."/>
            <person name="Sieber C.M."/>
            <person name="Emerson J.B."/>
            <person name="Anantharaman K."/>
            <person name="Thomas B.C."/>
            <person name="Malmstrom R."/>
            <person name="Stieglmeier M."/>
            <person name="Klingl A."/>
            <person name="Woyke T."/>
            <person name="Ryan C.M."/>
            <person name="Banfield J.F."/>
        </authorList>
    </citation>
    <scope>NUCLEOTIDE SEQUENCE [LARGE SCALE GENOMIC DNA]</scope>
    <source>
        <strain evidence="8">CG17_big_fil_post_rev_8_21_14_2_50_48_46</strain>
    </source>
</reference>
<keyword evidence="5" id="KW-0813">Transport</keyword>
<feature type="transmembrane region" description="Helical" evidence="5">
    <location>
        <begin position="107"/>
        <end position="125"/>
    </location>
</feature>
<dbReference type="GO" id="GO:0042773">
    <property type="term" value="P:ATP synthesis coupled electron transport"/>
    <property type="evidence" value="ECO:0007669"/>
    <property type="project" value="InterPro"/>
</dbReference>
<keyword evidence="5" id="KW-0874">Quinone</keyword>
<gene>
    <name evidence="5" type="primary">nuoN</name>
    <name evidence="8" type="ORF">COW36_23600</name>
</gene>
<comment type="subcellular location">
    <subcellularLocation>
        <location evidence="5">Cell membrane</location>
        <topology evidence="5">Multi-pass membrane protein</topology>
    </subcellularLocation>
    <subcellularLocation>
        <location evidence="1">Endomembrane system</location>
        <topology evidence="1">Multi-pass membrane protein</topology>
    </subcellularLocation>
    <subcellularLocation>
        <location evidence="6">Membrane</location>
        <topology evidence="6">Multi-pass membrane protein</topology>
    </subcellularLocation>
</comment>
<feature type="transmembrane region" description="Helical" evidence="5">
    <location>
        <begin position="421"/>
        <end position="439"/>
    </location>
</feature>
<dbReference type="NCBIfam" id="TIGR01770">
    <property type="entry name" value="NDH_I_N"/>
    <property type="match status" value="1"/>
</dbReference>
<sequence length="496" mass="53986">MDFTVIIPEILVCLTALAVIGADLFNDQDERRRRGVMAFISAAGLSIALGVLVGAHAGGYFGLERFYGAFAPDHMSLFFRFALLLSALMTIMLSVQYVQDKIRHAAEFYALICLATLGAMFLSAATEMLTFYLSLELLSLSSFVLVALRKDNPKSAEASLKYLVFGALSSGLLLYGLSLIFGMTGSIQYAQINAYFSQITQGLLDSNGYLTLQPMVAIFLILGGLGYKVAAVPFHMWAPDVYEGAPLPVTAFLSVSSKLAGFAALIRMTQMLDNNSLTPVWVRLVFLLAILSMSLGNILAIAQRDIKRMFAYSSIAQAGYLLLGVAALSNLSSRDMAISGLLFYLLVYVFMNLGAFAAITHLSKQMGSTEIIYFSGLGARYPWFAFVLSACLLSLTGLPPFAGFTGKFYLFGAVTQMGTGYLWIVLVAVLNSVVSLYYYSRVIRMLYFGQSTAEFEQKSSHPALMMASILGLVGILGLFLFPSFVLNFLASIHSLL</sequence>
<evidence type="ECO:0000256" key="5">
    <source>
        <dbReference type="HAMAP-Rule" id="MF_00445"/>
    </source>
</evidence>
<comment type="catalytic activity">
    <reaction evidence="5">
        <text>a quinone + NADH + 5 H(+)(in) = a quinol + NAD(+) + 4 H(+)(out)</text>
        <dbReference type="Rhea" id="RHEA:57888"/>
        <dbReference type="ChEBI" id="CHEBI:15378"/>
        <dbReference type="ChEBI" id="CHEBI:24646"/>
        <dbReference type="ChEBI" id="CHEBI:57540"/>
        <dbReference type="ChEBI" id="CHEBI:57945"/>
        <dbReference type="ChEBI" id="CHEBI:132124"/>
    </reaction>
</comment>
<evidence type="ECO:0000313" key="8">
    <source>
        <dbReference type="EMBL" id="PIW14022.1"/>
    </source>
</evidence>
<dbReference type="Proteomes" id="UP000231019">
    <property type="component" value="Unassembled WGS sequence"/>
</dbReference>
<comment type="similarity">
    <text evidence="5">Belongs to the complex I subunit 2 family.</text>
</comment>
<feature type="transmembrane region" description="Helical" evidence="5">
    <location>
        <begin position="160"/>
        <end position="181"/>
    </location>
</feature>
<dbReference type="GO" id="GO:0050136">
    <property type="term" value="F:NADH dehydrogenase (quinone) (non-electrogenic) activity"/>
    <property type="evidence" value="ECO:0007669"/>
    <property type="project" value="UniProtKB-UniRule"/>
</dbReference>
<keyword evidence="5" id="KW-0830">Ubiquinone</keyword>
<feature type="transmembrane region" description="Helical" evidence="5">
    <location>
        <begin position="309"/>
        <end position="329"/>
    </location>
</feature>